<dbReference type="InterPro" id="IPR005137">
    <property type="entry name" value="BtpA"/>
</dbReference>
<proteinExistence type="inferred from homology"/>
<gene>
    <name evidence="2" type="ORF">METZ01_LOCUS197245</name>
</gene>
<organism evidence="2">
    <name type="scientific">marine metagenome</name>
    <dbReference type="NCBI Taxonomy" id="408172"/>
    <lineage>
        <taxon>unclassified sequences</taxon>
        <taxon>metagenomes</taxon>
        <taxon>ecological metagenomes</taxon>
    </lineage>
</organism>
<dbReference type="AlphaFoldDB" id="A0A382E344"/>
<dbReference type="PANTHER" id="PTHR21381:SF3">
    <property type="entry name" value="SGC REGION PROTEIN SGCQ-RELATED"/>
    <property type="match status" value="1"/>
</dbReference>
<evidence type="ECO:0000313" key="2">
    <source>
        <dbReference type="EMBL" id="SVB44391.1"/>
    </source>
</evidence>
<dbReference type="PANTHER" id="PTHR21381">
    <property type="entry name" value="ZGC:162297"/>
    <property type="match status" value="1"/>
</dbReference>
<dbReference type="PIRSF" id="PIRSF005956">
    <property type="entry name" value="BtpA"/>
    <property type="match status" value="1"/>
</dbReference>
<accession>A0A382E344</accession>
<name>A0A382E344_9ZZZZ</name>
<evidence type="ECO:0008006" key="3">
    <source>
        <dbReference type="Google" id="ProtNLM"/>
    </source>
</evidence>
<dbReference type="SUPFAM" id="SSF51366">
    <property type="entry name" value="Ribulose-phoshate binding barrel"/>
    <property type="match status" value="1"/>
</dbReference>
<dbReference type="Pfam" id="PF03437">
    <property type="entry name" value="BtpA"/>
    <property type="match status" value="1"/>
</dbReference>
<evidence type="ECO:0000256" key="1">
    <source>
        <dbReference type="ARBA" id="ARBA00006007"/>
    </source>
</evidence>
<reference evidence="2" key="1">
    <citation type="submission" date="2018-05" db="EMBL/GenBank/DDBJ databases">
        <authorList>
            <person name="Lanie J.A."/>
            <person name="Ng W.-L."/>
            <person name="Kazmierczak K.M."/>
            <person name="Andrzejewski T.M."/>
            <person name="Davidsen T.M."/>
            <person name="Wayne K.J."/>
            <person name="Tettelin H."/>
            <person name="Glass J.I."/>
            <person name="Rusch D."/>
            <person name="Podicherti R."/>
            <person name="Tsui H.-C.T."/>
            <person name="Winkler M.E."/>
        </authorList>
    </citation>
    <scope>NUCLEOTIDE SEQUENCE</scope>
</reference>
<comment type="similarity">
    <text evidence="1">Belongs to the BtpA family.</text>
</comment>
<sequence>MIEPVISLGKKTVVAMVHLPALPGSPDYDPEEGMNKILDAVMSDLEALQSGGVDAVMFGNEFDRPYVLKAPPEGLASLAAVIGQVKSMIKVPFGVNYLWDPVATVALAVATEADFAREIYTGLYASDMGLWAPDCAGAARLRSSNGRPDLQMLFNINAEFATSLDNRPLDIKAKSAVFSSKADVICVSGMMTGMSVDQAELKKVRESIPETPLLANTGVTIDSVDEIFSVTDGCVIGSHLKHNGDTWNSVDPDRVRKFMDKVDDIS</sequence>
<dbReference type="InterPro" id="IPR011060">
    <property type="entry name" value="RibuloseP-bd_barrel"/>
</dbReference>
<dbReference type="EMBL" id="UINC01042150">
    <property type="protein sequence ID" value="SVB44391.1"/>
    <property type="molecule type" value="Genomic_DNA"/>
</dbReference>
<protein>
    <recommendedName>
        <fullName evidence="3">SgcQ protein</fullName>
    </recommendedName>
</protein>
<dbReference type="NCBIfam" id="TIGR00259">
    <property type="entry name" value="thylakoid_BtpA"/>
    <property type="match status" value="1"/>
</dbReference>